<keyword evidence="1" id="KW-0732">Signal</keyword>
<keyword evidence="3" id="KW-1185">Reference proteome</keyword>
<evidence type="ECO:0000313" key="3">
    <source>
        <dbReference type="Proteomes" id="UP000006176"/>
    </source>
</evidence>
<sequence>MKRVLFLLVFIASMVMANEGEKTDLRFAVEYTSHATSYYYGEAKGLFEENGIHITDVKVYVSGAGVATAFAKEHFDVAYMCLVPAISTYANGGVPIKIIAGTHKDGYGVVVNASKIKTLQDLEKDGVKIAVGPKGTVTSFIQEVLIEKGNFDKTKVQKNFVTMNASKQIMSLQAGLVDAIIVPEHFVTLAASLPGMKMLVKSQELWKDLQGSVIVVSDSMVKQYPKTIEKIKKINQQAIDEINQDNNEASKIVAKNLNVYQDRIKAETKSPSIDLSVTPQIAKGSIENLILTSDISVEAVQEVIDKMAQYGFIRESFDAKEILVLDK</sequence>
<dbReference type="PATRIC" id="fig|760154.4.peg.1791"/>
<proteinExistence type="predicted"/>
<name>I3XYQ1_SULBS</name>
<dbReference type="RefSeq" id="WP_014769951.1">
    <property type="nucleotide sequence ID" value="NC_018002.1"/>
</dbReference>
<dbReference type="PANTHER" id="PTHR30024">
    <property type="entry name" value="ALIPHATIC SULFONATES-BINDING PROTEIN-RELATED"/>
    <property type="match status" value="1"/>
</dbReference>
<reference evidence="2 3" key="1">
    <citation type="submission" date="2012-06" db="EMBL/GenBank/DDBJ databases">
        <title>Complete sequence of Sulfurospirillum barnesii SES-3.</title>
        <authorList>
            <consortium name="US DOE Joint Genome Institute"/>
            <person name="Lucas S."/>
            <person name="Han J."/>
            <person name="Lapidus A."/>
            <person name="Cheng J.-F."/>
            <person name="Goodwin L."/>
            <person name="Pitluck S."/>
            <person name="Peters L."/>
            <person name="Ovchinnikova G."/>
            <person name="Lu M."/>
            <person name="Detter J.C."/>
            <person name="Han C."/>
            <person name="Tapia R."/>
            <person name="Land M."/>
            <person name="Hauser L."/>
            <person name="Kyrpides N."/>
            <person name="Ivanova N."/>
            <person name="Pagani I."/>
            <person name="Stolz J."/>
            <person name="Arkin A."/>
            <person name="Dehal P."/>
            <person name="Oremland R."/>
            <person name="Saltikov C."/>
            <person name="Basu P."/>
            <person name="Hollibaugh J."/>
            <person name="Newman D."/>
            <person name="Stolyar S."/>
            <person name="Hazen T."/>
            <person name="Woyke T."/>
        </authorList>
    </citation>
    <scope>NUCLEOTIDE SEQUENCE [LARGE SCALE GENOMIC DNA]</scope>
    <source>
        <strain evidence="3">ATCC 700032 / DSM 10660 / SES-3</strain>
    </source>
</reference>
<feature type="signal peptide" evidence="1">
    <location>
        <begin position="1"/>
        <end position="17"/>
    </location>
</feature>
<dbReference type="Gene3D" id="3.40.190.10">
    <property type="entry name" value="Periplasmic binding protein-like II"/>
    <property type="match status" value="2"/>
</dbReference>
<dbReference type="Pfam" id="PF13379">
    <property type="entry name" value="NMT1_2"/>
    <property type="match status" value="1"/>
</dbReference>
<dbReference type="SUPFAM" id="SSF53850">
    <property type="entry name" value="Periplasmic binding protein-like II"/>
    <property type="match status" value="1"/>
</dbReference>
<dbReference type="EMBL" id="CP003333">
    <property type="protein sequence ID" value="AFL69075.1"/>
    <property type="molecule type" value="Genomic_DNA"/>
</dbReference>
<gene>
    <name evidence="2" type="ordered locus">Sulba_1793</name>
</gene>
<dbReference type="eggNOG" id="COG0715">
    <property type="taxonomic scope" value="Bacteria"/>
</dbReference>
<evidence type="ECO:0000256" key="1">
    <source>
        <dbReference type="SAM" id="SignalP"/>
    </source>
</evidence>
<dbReference type="STRING" id="760154.Sulba_1793"/>
<dbReference type="KEGG" id="sba:Sulba_1793"/>
<evidence type="ECO:0000313" key="2">
    <source>
        <dbReference type="EMBL" id="AFL69075.1"/>
    </source>
</evidence>
<protein>
    <submittedName>
        <fullName evidence="2">ABC-type nitrate/sulfonate/bicarbonate transport system, periplasmic component</fullName>
    </submittedName>
</protein>
<feature type="chain" id="PRO_5003682197" evidence="1">
    <location>
        <begin position="18"/>
        <end position="327"/>
    </location>
</feature>
<organism evidence="2 3">
    <name type="scientific">Sulfurospirillum barnesii (strain ATCC 700032 / DSM 10660 / SES-3)</name>
    <dbReference type="NCBI Taxonomy" id="760154"/>
    <lineage>
        <taxon>Bacteria</taxon>
        <taxon>Pseudomonadati</taxon>
        <taxon>Campylobacterota</taxon>
        <taxon>Epsilonproteobacteria</taxon>
        <taxon>Campylobacterales</taxon>
        <taxon>Sulfurospirillaceae</taxon>
        <taxon>Sulfurospirillum</taxon>
    </lineage>
</organism>
<dbReference type="Proteomes" id="UP000006176">
    <property type="component" value="Chromosome"/>
</dbReference>
<accession>I3XYQ1</accession>
<dbReference type="HOGENOM" id="CLU_908294_0_0_7"/>
<dbReference type="OrthoDB" id="9815602at2"/>
<dbReference type="AlphaFoldDB" id="I3XYQ1"/>